<dbReference type="Proteomes" id="UP000642070">
    <property type="component" value="Unassembled WGS sequence"/>
</dbReference>
<dbReference type="InterPro" id="IPR043128">
    <property type="entry name" value="Rev_trsase/Diguanyl_cyclase"/>
</dbReference>
<gene>
    <name evidence="4" type="ORF">GCM10007977_066820</name>
</gene>
<dbReference type="PANTHER" id="PTHR44757">
    <property type="entry name" value="DIGUANYLATE CYCLASE DGCP"/>
    <property type="match status" value="1"/>
</dbReference>
<reference evidence="4" key="1">
    <citation type="journal article" date="2014" name="Int. J. Syst. Evol. Microbiol.">
        <title>Complete genome sequence of Corynebacterium casei LMG S-19264T (=DSM 44701T), isolated from a smear-ripened cheese.</title>
        <authorList>
            <consortium name="US DOE Joint Genome Institute (JGI-PGF)"/>
            <person name="Walter F."/>
            <person name="Albersmeier A."/>
            <person name="Kalinowski J."/>
            <person name="Ruckert C."/>
        </authorList>
    </citation>
    <scope>NUCLEOTIDE SEQUENCE</scope>
    <source>
        <strain evidence="4">JCM 19831</strain>
    </source>
</reference>
<evidence type="ECO:0000313" key="4">
    <source>
        <dbReference type="EMBL" id="GGM55760.1"/>
    </source>
</evidence>
<keyword evidence="1" id="KW-0175">Coiled coil</keyword>
<accession>A0A917U3M4</accession>
<keyword evidence="5" id="KW-1185">Reference proteome</keyword>
<evidence type="ECO:0000313" key="5">
    <source>
        <dbReference type="Proteomes" id="UP000642070"/>
    </source>
</evidence>
<dbReference type="AlphaFoldDB" id="A0A917U3M4"/>
<dbReference type="InterPro" id="IPR052155">
    <property type="entry name" value="Biofilm_reg_signaling"/>
</dbReference>
<dbReference type="InterPro" id="IPR029787">
    <property type="entry name" value="Nucleotide_cyclase"/>
</dbReference>
<feature type="domain" description="GGDEF" evidence="3">
    <location>
        <begin position="76"/>
        <end position="218"/>
    </location>
</feature>
<dbReference type="Gene3D" id="3.20.20.450">
    <property type="entry name" value="EAL domain"/>
    <property type="match status" value="1"/>
</dbReference>
<dbReference type="InterPro" id="IPR035919">
    <property type="entry name" value="EAL_sf"/>
</dbReference>
<sequence length="478" mass="51371">MLIGGSVLLMAIVVARQAHAFRDNARLLATVDRTVEELRDARDQLAAQAEQDALTGLGNRRLLRQRMDEMAGTPPERLHLALIDLDDFKLVNDRLGHNVGDELLRAVAQRLTAVAQRATTVAGSTVVRLGGDEFAVLVDAPAAEADALVAAIAEALQVPLAAGDVELMVRASIGLTDAVAHAKPEREPVGARELLRRADVAMYAAKDRGKHRTARFSPELDQVAAEDAGLGADLRRAVDAGELHMVYQPIVELPAGRTVAVEALVRWRHPLRGAVPPSVFIPVAERTGLIVPLGAWILRTACEQAVRLPAPLTVSVNVSARQLREPDFIASVRRILDETGVDVARLSVEVTETAVFDDELALASVRALRAMGLRIALDDFGTGHSSLGLLRICPVDVLKVDKSFVDEICADGPPAVITTALLQIARGLRLDAVAEGVETPDQAERLHALGYRYAQGYLFSRPLPAADLERLVADPVTV</sequence>
<dbReference type="Gene3D" id="3.30.70.270">
    <property type="match status" value="1"/>
</dbReference>
<proteinExistence type="predicted"/>
<evidence type="ECO:0000259" key="2">
    <source>
        <dbReference type="PROSITE" id="PS50883"/>
    </source>
</evidence>
<dbReference type="SUPFAM" id="SSF141868">
    <property type="entry name" value="EAL domain-like"/>
    <property type="match status" value="1"/>
</dbReference>
<feature type="domain" description="EAL" evidence="2">
    <location>
        <begin position="227"/>
        <end position="476"/>
    </location>
</feature>
<dbReference type="NCBIfam" id="TIGR00254">
    <property type="entry name" value="GGDEF"/>
    <property type="match status" value="1"/>
</dbReference>
<dbReference type="PROSITE" id="PS50887">
    <property type="entry name" value="GGDEF"/>
    <property type="match status" value="1"/>
</dbReference>
<dbReference type="PROSITE" id="PS50883">
    <property type="entry name" value="EAL"/>
    <property type="match status" value="1"/>
</dbReference>
<evidence type="ECO:0000259" key="3">
    <source>
        <dbReference type="PROSITE" id="PS50887"/>
    </source>
</evidence>
<dbReference type="InterPro" id="IPR000160">
    <property type="entry name" value="GGDEF_dom"/>
</dbReference>
<comment type="caution">
    <text evidence="4">The sequence shown here is derived from an EMBL/GenBank/DDBJ whole genome shotgun (WGS) entry which is preliminary data.</text>
</comment>
<dbReference type="Pfam" id="PF00563">
    <property type="entry name" value="EAL"/>
    <property type="match status" value="1"/>
</dbReference>
<dbReference type="Pfam" id="PF00990">
    <property type="entry name" value="GGDEF"/>
    <property type="match status" value="1"/>
</dbReference>
<dbReference type="CDD" id="cd01949">
    <property type="entry name" value="GGDEF"/>
    <property type="match status" value="1"/>
</dbReference>
<dbReference type="PANTHER" id="PTHR44757:SF2">
    <property type="entry name" value="BIOFILM ARCHITECTURE MAINTENANCE PROTEIN MBAA"/>
    <property type="match status" value="1"/>
</dbReference>
<dbReference type="InterPro" id="IPR001633">
    <property type="entry name" value="EAL_dom"/>
</dbReference>
<dbReference type="CDD" id="cd01948">
    <property type="entry name" value="EAL"/>
    <property type="match status" value="1"/>
</dbReference>
<feature type="coiled-coil region" evidence="1">
    <location>
        <begin position="24"/>
        <end position="51"/>
    </location>
</feature>
<dbReference type="SMART" id="SM00052">
    <property type="entry name" value="EAL"/>
    <property type="match status" value="1"/>
</dbReference>
<dbReference type="EMBL" id="BMPI01000038">
    <property type="protein sequence ID" value="GGM55760.1"/>
    <property type="molecule type" value="Genomic_DNA"/>
</dbReference>
<evidence type="ECO:0000256" key="1">
    <source>
        <dbReference type="SAM" id="Coils"/>
    </source>
</evidence>
<dbReference type="SUPFAM" id="SSF55073">
    <property type="entry name" value="Nucleotide cyclase"/>
    <property type="match status" value="1"/>
</dbReference>
<evidence type="ECO:0008006" key="6">
    <source>
        <dbReference type="Google" id="ProtNLM"/>
    </source>
</evidence>
<organism evidence="4 5">
    <name type="scientific">Dactylosporangium sucinum</name>
    <dbReference type="NCBI Taxonomy" id="1424081"/>
    <lineage>
        <taxon>Bacteria</taxon>
        <taxon>Bacillati</taxon>
        <taxon>Actinomycetota</taxon>
        <taxon>Actinomycetes</taxon>
        <taxon>Micromonosporales</taxon>
        <taxon>Micromonosporaceae</taxon>
        <taxon>Dactylosporangium</taxon>
    </lineage>
</organism>
<name>A0A917U3M4_9ACTN</name>
<reference evidence="4" key="2">
    <citation type="submission" date="2020-09" db="EMBL/GenBank/DDBJ databases">
        <authorList>
            <person name="Sun Q."/>
            <person name="Ohkuma M."/>
        </authorList>
    </citation>
    <scope>NUCLEOTIDE SEQUENCE</scope>
    <source>
        <strain evidence="4">JCM 19831</strain>
    </source>
</reference>
<protein>
    <recommendedName>
        <fullName evidence="6">Diguanylate cyclase/phosphodiesterase</fullName>
    </recommendedName>
</protein>
<dbReference type="SMART" id="SM00267">
    <property type="entry name" value="GGDEF"/>
    <property type="match status" value="1"/>
</dbReference>